<feature type="domain" description="G-protein coupled receptors family 2 profile 2" evidence="22">
    <location>
        <begin position="1425"/>
        <end position="1682"/>
    </location>
</feature>
<evidence type="ECO:0000256" key="8">
    <source>
        <dbReference type="ARBA" id="ARBA00022729"/>
    </source>
</evidence>
<feature type="disulfide bond" evidence="17">
    <location>
        <begin position="526"/>
        <end position="536"/>
    </location>
</feature>
<dbReference type="InterPro" id="IPR000832">
    <property type="entry name" value="GPCR_2_secretin-like"/>
</dbReference>
<evidence type="ECO:0000256" key="15">
    <source>
        <dbReference type="ARBA" id="ARBA00023292"/>
    </source>
</evidence>
<feature type="region of interest" description="Disordered" evidence="18">
    <location>
        <begin position="644"/>
        <end position="671"/>
    </location>
</feature>
<feature type="compositionally biased region" description="Basic and acidic residues" evidence="18">
    <location>
        <begin position="825"/>
        <end position="838"/>
    </location>
</feature>
<dbReference type="Pfam" id="PF01825">
    <property type="entry name" value="GPS"/>
    <property type="match status" value="1"/>
</dbReference>
<evidence type="ECO:0000259" key="20">
    <source>
        <dbReference type="PROSITE" id="PS50026"/>
    </source>
</evidence>
<dbReference type="InterPro" id="IPR013783">
    <property type="entry name" value="Ig-like_fold"/>
</dbReference>
<feature type="disulfide bond" evidence="17">
    <location>
        <begin position="585"/>
        <end position="594"/>
    </location>
</feature>
<keyword evidence="5" id="KW-0964">Secreted</keyword>
<dbReference type="Pfam" id="PF00002">
    <property type="entry name" value="7tm_2"/>
    <property type="match status" value="1"/>
</dbReference>
<proteinExistence type="predicted"/>
<feature type="domain" description="EGF-like" evidence="20">
    <location>
        <begin position="354"/>
        <end position="392"/>
    </location>
</feature>
<feature type="domain" description="EGF-like" evidence="20">
    <location>
        <begin position="432"/>
        <end position="482"/>
    </location>
</feature>
<dbReference type="Pfam" id="PF00008">
    <property type="entry name" value="EGF"/>
    <property type="match status" value="5"/>
</dbReference>
<evidence type="ECO:0000256" key="11">
    <source>
        <dbReference type="ARBA" id="ARBA00022989"/>
    </source>
</evidence>
<evidence type="ECO:0000256" key="19">
    <source>
        <dbReference type="SAM" id="Phobius"/>
    </source>
</evidence>
<dbReference type="GO" id="GO:0001736">
    <property type="term" value="P:establishment of planar polarity"/>
    <property type="evidence" value="ECO:0007669"/>
    <property type="project" value="UniProtKB-ARBA"/>
</dbReference>
<dbReference type="SMART" id="SM00181">
    <property type="entry name" value="EGF"/>
    <property type="match status" value="6"/>
</dbReference>
<evidence type="ECO:0000256" key="3">
    <source>
        <dbReference type="ARBA" id="ARBA00004651"/>
    </source>
</evidence>
<feature type="region of interest" description="Disordered" evidence="18">
    <location>
        <begin position="1701"/>
        <end position="1841"/>
    </location>
</feature>
<feature type="disulfide bond" evidence="17">
    <location>
        <begin position="363"/>
        <end position="380"/>
    </location>
</feature>
<dbReference type="SUPFAM" id="SSF49265">
    <property type="entry name" value="Fibronectin type III"/>
    <property type="match status" value="1"/>
</dbReference>
<evidence type="ECO:0000256" key="13">
    <source>
        <dbReference type="ARBA" id="ARBA00023157"/>
    </source>
</evidence>
<dbReference type="FunFam" id="2.10.25.10:FF:000391">
    <property type="entry name" value="Weary, isoform C"/>
    <property type="match status" value="1"/>
</dbReference>
<dbReference type="FunFam" id="2.10.25.10:FF:000045">
    <property type="entry name" value="Slit guidance ligand 2"/>
    <property type="match status" value="1"/>
</dbReference>
<feature type="domain" description="Cadherin" evidence="23">
    <location>
        <begin position="5"/>
        <end position="118"/>
    </location>
</feature>
<dbReference type="InterPro" id="IPR001881">
    <property type="entry name" value="EGF-like_Ca-bd_dom"/>
</dbReference>
<evidence type="ECO:0000256" key="5">
    <source>
        <dbReference type="ARBA" id="ARBA00022525"/>
    </source>
</evidence>
<dbReference type="SUPFAM" id="SSF57184">
    <property type="entry name" value="Growth factor receptor domain"/>
    <property type="match status" value="1"/>
</dbReference>
<keyword evidence="12 19" id="KW-0472">Membrane</keyword>
<evidence type="ECO:0000256" key="1">
    <source>
        <dbReference type="ARBA" id="ARBA00004251"/>
    </source>
</evidence>
<dbReference type="InterPro" id="IPR000203">
    <property type="entry name" value="GPS"/>
</dbReference>
<keyword evidence="4" id="KW-1003">Cell membrane</keyword>
<feature type="region of interest" description="Disordered" evidence="18">
    <location>
        <begin position="1048"/>
        <end position="1087"/>
    </location>
</feature>
<dbReference type="PROSITE" id="PS50268">
    <property type="entry name" value="CADHERIN_2"/>
    <property type="match status" value="2"/>
</dbReference>
<dbReference type="InterPro" id="IPR002126">
    <property type="entry name" value="Cadherin-like_dom"/>
</dbReference>
<dbReference type="PROSITE" id="PS50261">
    <property type="entry name" value="G_PROTEIN_RECEP_F2_4"/>
    <property type="match status" value="1"/>
</dbReference>
<dbReference type="PROSITE" id="PS00022">
    <property type="entry name" value="EGF_1"/>
    <property type="match status" value="6"/>
</dbReference>
<feature type="domain" description="EGF-like" evidence="20">
    <location>
        <begin position="559"/>
        <end position="595"/>
    </location>
</feature>
<feature type="disulfide bond" evidence="17">
    <location>
        <begin position="472"/>
        <end position="481"/>
    </location>
</feature>
<dbReference type="Proteomes" id="UP001292094">
    <property type="component" value="Unassembled WGS sequence"/>
</dbReference>
<dbReference type="InterPro" id="IPR036116">
    <property type="entry name" value="FN3_sf"/>
</dbReference>
<evidence type="ECO:0000256" key="6">
    <source>
        <dbReference type="ARBA" id="ARBA00022536"/>
    </source>
</evidence>
<dbReference type="PROSITE" id="PS50026">
    <property type="entry name" value="EGF_3"/>
    <property type="match status" value="6"/>
</dbReference>
<dbReference type="PROSITE" id="PS00010">
    <property type="entry name" value="ASX_HYDROXYL"/>
    <property type="match status" value="2"/>
</dbReference>
<feature type="compositionally biased region" description="Polar residues" evidence="18">
    <location>
        <begin position="2007"/>
        <end position="2016"/>
    </location>
</feature>
<dbReference type="Gene3D" id="1.20.1070.10">
    <property type="entry name" value="Rhodopsin 7-helix transmembrane proteins"/>
    <property type="match status" value="1"/>
</dbReference>
<feature type="disulfide bond" evidence="17">
    <location>
        <begin position="382"/>
        <end position="391"/>
    </location>
</feature>
<feature type="disulfide bond" evidence="17">
    <location>
        <begin position="547"/>
        <end position="556"/>
    </location>
</feature>
<dbReference type="SMART" id="SM00303">
    <property type="entry name" value="GPS"/>
    <property type="match status" value="1"/>
</dbReference>
<feature type="domain" description="EGF-like" evidence="20">
    <location>
        <begin position="522"/>
        <end position="557"/>
    </location>
</feature>
<dbReference type="PROSITE" id="PS01187">
    <property type="entry name" value="EGF_CA"/>
    <property type="match status" value="1"/>
</dbReference>
<keyword evidence="15" id="KW-0424">Laminin EGF-like domain</keyword>
<dbReference type="Gene3D" id="2.10.25.10">
    <property type="entry name" value="Laminin"/>
    <property type="match status" value="5"/>
</dbReference>
<dbReference type="CDD" id="cd11304">
    <property type="entry name" value="Cadherin_repeat"/>
    <property type="match status" value="1"/>
</dbReference>
<evidence type="ECO:0000259" key="23">
    <source>
        <dbReference type="PROSITE" id="PS50268"/>
    </source>
</evidence>
<dbReference type="CDD" id="cd00054">
    <property type="entry name" value="EGF_CA"/>
    <property type="match status" value="6"/>
</dbReference>
<feature type="region of interest" description="Disordered" evidence="18">
    <location>
        <begin position="1973"/>
        <end position="2016"/>
    </location>
</feature>
<evidence type="ECO:0000313" key="24">
    <source>
        <dbReference type="EMBL" id="KAK4297326.1"/>
    </source>
</evidence>
<keyword evidence="6 17" id="KW-0245">EGF-like domain</keyword>
<keyword evidence="14" id="KW-0325">Glycoprotein</keyword>
<keyword evidence="8" id="KW-0732">Signal</keyword>
<dbReference type="GO" id="GO:0004930">
    <property type="term" value="F:G protein-coupled receptor activity"/>
    <property type="evidence" value="ECO:0007669"/>
    <property type="project" value="InterPro"/>
</dbReference>
<feature type="region of interest" description="Disordered" evidence="18">
    <location>
        <begin position="1243"/>
        <end position="1276"/>
    </location>
</feature>
<feature type="transmembrane region" description="Helical" evidence="19">
    <location>
        <begin position="1427"/>
        <end position="1450"/>
    </location>
</feature>
<evidence type="ECO:0000256" key="9">
    <source>
        <dbReference type="ARBA" id="ARBA00022737"/>
    </source>
</evidence>
<dbReference type="EMBL" id="JAWZYT010003657">
    <property type="protein sequence ID" value="KAK4297326.1"/>
    <property type="molecule type" value="Genomic_DNA"/>
</dbReference>
<dbReference type="InterPro" id="IPR000742">
    <property type="entry name" value="EGF"/>
</dbReference>
<comment type="caution">
    <text evidence="24">The sequence shown here is derived from an EMBL/GenBank/DDBJ whole genome shotgun (WGS) entry which is preliminary data.</text>
</comment>
<protein>
    <submittedName>
        <fullName evidence="24">Uncharacterized protein</fullName>
    </submittedName>
</protein>
<dbReference type="SMART" id="SM00179">
    <property type="entry name" value="EGF_CA"/>
    <property type="match status" value="6"/>
</dbReference>
<dbReference type="InterPro" id="IPR009030">
    <property type="entry name" value="Growth_fac_rcpt_cys_sf"/>
</dbReference>
<evidence type="ECO:0000256" key="16">
    <source>
        <dbReference type="PROSITE-ProRule" id="PRU00043"/>
    </source>
</evidence>
<reference evidence="24" key="1">
    <citation type="submission" date="2023-11" db="EMBL/GenBank/DDBJ databases">
        <title>Genome assemblies of two species of porcelain crab, Petrolisthes cinctipes and Petrolisthes manimaculis (Anomura: Porcellanidae).</title>
        <authorList>
            <person name="Angst P."/>
        </authorList>
    </citation>
    <scope>NUCLEOTIDE SEQUENCE</scope>
    <source>
        <strain evidence="24">PB745_02</strain>
        <tissue evidence="24">Gill</tissue>
    </source>
</reference>
<dbReference type="InterPro" id="IPR018097">
    <property type="entry name" value="EGF_Ca-bd_CS"/>
</dbReference>
<accession>A0AAE1NXS1</accession>
<keyword evidence="9" id="KW-0677">Repeat</keyword>
<feature type="region of interest" description="Disordered" evidence="18">
    <location>
        <begin position="790"/>
        <end position="942"/>
    </location>
</feature>
<feature type="compositionally biased region" description="Polar residues" evidence="18">
    <location>
        <begin position="1048"/>
        <end position="1062"/>
    </location>
</feature>
<feature type="region of interest" description="Disordered" evidence="18">
    <location>
        <begin position="739"/>
        <end position="758"/>
    </location>
</feature>
<feature type="domain" description="EGF-like" evidence="20">
    <location>
        <begin position="393"/>
        <end position="431"/>
    </location>
</feature>
<dbReference type="GO" id="GO:0005509">
    <property type="term" value="F:calcium ion binding"/>
    <property type="evidence" value="ECO:0007669"/>
    <property type="project" value="UniProtKB-UniRule"/>
</dbReference>
<dbReference type="Gene3D" id="2.60.40.10">
    <property type="entry name" value="Immunoglobulins"/>
    <property type="match status" value="1"/>
</dbReference>
<evidence type="ECO:0000256" key="12">
    <source>
        <dbReference type="ARBA" id="ARBA00023136"/>
    </source>
</evidence>
<feature type="non-terminal residue" evidence="24">
    <location>
        <position position="1"/>
    </location>
</feature>
<dbReference type="SUPFAM" id="SSF49313">
    <property type="entry name" value="Cadherin-like"/>
    <property type="match status" value="1"/>
</dbReference>
<feature type="compositionally biased region" description="Polar residues" evidence="18">
    <location>
        <begin position="929"/>
        <end position="942"/>
    </location>
</feature>
<feature type="domain" description="Cadherin" evidence="23">
    <location>
        <begin position="119"/>
        <end position="245"/>
    </location>
</feature>
<dbReference type="PROSITE" id="PS50221">
    <property type="entry name" value="GAIN_B"/>
    <property type="match status" value="1"/>
</dbReference>
<dbReference type="GO" id="GO:0007163">
    <property type="term" value="P:establishment or maintenance of cell polarity"/>
    <property type="evidence" value="ECO:0007669"/>
    <property type="project" value="UniProtKB-ARBA"/>
</dbReference>
<feature type="compositionally biased region" description="Basic and acidic residues" evidence="18">
    <location>
        <begin position="899"/>
        <end position="911"/>
    </location>
</feature>
<dbReference type="InterPro" id="IPR053066">
    <property type="entry name" value="ADGR_G7"/>
</dbReference>
<comment type="caution">
    <text evidence="17">Lacks conserved residue(s) required for the propagation of feature annotation.</text>
</comment>
<dbReference type="GO" id="GO:0007156">
    <property type="term" value="P:homophilic cell adhesion via plasma membrane adhesion molecules"/>
    <property type="evidence" value="ECO:0007669"/>
    <property type="project" value="InterPro"/>
</dbReference>
<keyword evidence="7 19" id="KW-0812">Transmembrane</keyword>
<comment type="subcellular location">
    <subcellularLocation>
        <location evidence="3">Cell membrane</location>
        <topology evidence="3">Multi-pass membrane protein</topology>
    </subcellularLocation>
    <subcellularLocation>
        <location evidence="1">Cell membrane</location>
        <topology evidence="1">Single-pass type I membrane protein</topology>
    </subcellularLocation>
    <subcellularLocation>
        <location evidence="2">Secreted</location>
    </subcellularLocation>
</comment>
<dbReference type="InterPro" id="IPR000152">
    <property type="entry name" value="EGF-type_Asp/Asn_hydroxyl_site"/>
</dbReference>
<feature type="transmembrane region" description="Helical" evidence="19">
    <location>
        <begin position="1494"/>
        <end position="1523"/>
    </location>
</feature>
<keyword evidence="11 19" id="KW-1133">Transmembrane helix</keyword>
<feature type="domain" description="GAIN-B" evidence="21">
    <location>
        <begin position="1229"/>
        <end position="1417"/>
    </location>
</feature>
<dbReference type="InterPro" id="IPR015919">
    <property type="entry name" value="Cadherin-like_sf"/>
</dbReference>
<feature type="compositionally biased region" description="Low complexity" evidence="18">
    <location>
        <begin position="1704"/>
        <end position="1758"/>
    </location>
</feature>
<dbReference type="Gene3D" id="2.60.40.60">
    <property type="entry name" value="Cadherins"/>
    <property type="match status" value="1"/>
</dbReference>
<dbReference type="InterPro" id="IPR057244">
    <property type="entry name" value="GAIN_B"/>
</dbReference>
<evidence type="ECO:0000256" key="4">
    <source>
        <dbReference type="ARBA" id="ARBA00022475"/>
    </source>
</evidence>
<dbReference type="PANTHER" id="PTHR47767:SF1">
    <property type="entry name" value="ADHESION G PROTEIN-COUPLED RECEPTOR G7"/>
    <property type="match status" value="1"/>
</dbReference>
<feature type="transmembrane region" description="Helical" evidence="19">
    <location>
        <begin position="1535"/>
        <end position="1551"/>
    </location>
</feature>
<organism evidence="24 25">
    <name type="scientific">Petrolisthes manimaculis</name>
    <dbReference type="NCBI Taxonomy" id="1843537"/>
    <lineage>
        <taxon>Eukaryota</taxon>
        <taxon>Metazoa</taxon>
        <taxon>Ecdysozoa</taxon>
        <taxon>Arthropoda</taxon>
        <taxon>Crustacea</taxon>
        <taxon>Multicrustacea</taxon>
        <taxon>Malacostraca</taxon>
        <taxon>Eumalacostraca</taxon>
        <taxon>Eucarida</taxon>
        <taxon>Decapoda</taxon>
        <taxon>Pleocyemata</taxon>
        <taxon>Anomura</taxon>
        <taxon>Galatheoidea</taxon>
        <taxon>Porcellanidae</taxon>
        <taxon>Petrolisthes</taxon>
    </lineage>
</organism>
<evidence type="ECO:0000256" key="10">
    <source>
        <dbReference type="ARBA" id="ARBA00022837"/>
    </source>
</evidence>
<evidence type="ECO:0000256" key="14">
    <source>
        <dbReference type="ARBA" id="ARBA00023180"/>
    </source>
</evidence>
<evidence type="ECO:0000256" key="2">
    <source>
        <dbReference type="ARBA" id="ARBA00004613"/>
    </source>
</evidence>
<dbReference type="InterPro" id="IPR017981">
    <property type="entry name" value="GPCR_2-like_7TM"/>
</dbReference>
<evidence type="ECO:0000259" key="22">
    <source>
        <dbReference type="PROSITE" id="PS50261"/>
    </source>
</evidence>
<feature type="disulfide bond" evidence="17">
    <location>
        <begin position="510"/>
        <end position="519"/>
    </location>
</feature>
<feature type="disulfide bond" evidence="17">
    <location>
        <begin position="421"/>
        <end position="430"/>
    </location>
</feature>
<keyword evidence="25" id="KW-1185">Reference proteome</keyword>
<dbReference type="Gene3D" id="2.60.220.50">
    <property type="match status" value="1"/>
</dbReference>
<dbReference type="GO" id="GO:0005886">
    <property type="term" value="C:plasma membrane"/>
    <property type="evidence" value="ECO:0007669"/>
    <property type="project" value="UniProtKB-SubCell"/>
</dbReference>
<dbReference type="SUPFAM" id="SSF57196">
    <property type="entry name" value="EGF/Laminin"/>
    <property type="match status" value="3"/>
</dbReference>
<feature type="domain" description="EGF-like" evidence="20">
    <location>
        <begin position="483"/>
        <end position="520"/>
    </location>
</feature>
<dbReference type="PRINTS" id="PR00249">
    <property type="entry name" value="GPCRSECRETIN"/>
</dbReference>
<feature type="transmembrane region" description="Helical" evidence="19">
    <location>
        <begin position="1462"/>
        <end position="1482"/>
    </location>
</feature>
<keyword evidence="13 17" id="KW-1015">Disulfide bond</keyword>
<gene>
    <name evidence="24" type="ORF">Pmani_030242</name>
</gene>
<dbReference type="InterPro" id="IPR046338">
    <property type="entry name" value="GAIN_dom_sf"/>
</dbReference>
<evidence type="ECO:0000256" key="18">
    <source>
        <dbReference type="SAM" id="MobiDB-lite"/>
    </source>
</evidence>
<name>A0AAE1NXS1_9EUCA</name>
<evidence type="ECO:0000259" key="21">
    <source>
        <dbReference type="PROSITE" id="PS50221"/>
    </source>
</evidence>
<dbReference type="PANTHER" id="PTHR47767">
    <property type="entry name" value="ADHESION G PROTEIN-COUPLED RECEPTOR G7"/>
    <property type="match status" value="1"/>
</dbReference>
<evidence type="ECO:0000313" key="25">
    <source>
        <dbReference type="Proteomes" id="UP001292094"/>
    </source>
</evidence>
<sequence>ESWCYRSQTTSRVYASAPSGVAVTAVRVVDEANTHSRAHIRTHTPHPSPQYFLHESNLTDHRYFYIDQEHAILPLLDMWNRGKGDEYHLIVMALVSGQAIKQVLTVTVTEYNQHKPTFTLQSYSAEVLTTAQMGSRVVTVAATDDDDVYYNRELTYFLARPSSSSHTSFTLNVFLEPPLDLPITIEERTGVVRVSRHLRLSDSPLRLLVGVVDGGSPQRYHLANLTVYIRDIPESSLTVCWAPPISGRTPLGYLLSYTPTEGQRSLGKGSLNLTIDQLHSNMFPQEHKREGVDVNNNRSLEKQHPTITTGDVDVYRYCAVVGGLARWTEYVVGVRAWRTGQVSIPAIPAVSTTRSDYCAMGVCGSEGNCSLHDSPPGYMCSCMSGWFGLHCQHHNPCSPHNPCLHFGKCTNESDGSYRCDCPRGFYGQNCSLIDPCTAVPANPCSNGGSCLRSSQMTQTLNGEESGEYTCICPEGYFGAMCEHLDPCQPNPCQHTASCTNLTHHQYACHCPPGYTGLVCESEVNECDPNPCLRGTCHDHLNDFTCTCPKGWGGKTCDRDLDECASSPCLNGATCIDGIALYVCTCAHGYSGQVCDITESCPGHTTRHTTGEFHWPNTHHGHTVTLTCPYGVRVNAEELLGSSGFMSQRAEEEEEEESSADLNAKRLNNDTPLSSQIMSDGAMQQHSIQPHHHIDSNIDSPFRSQIMNDEQMLQHNKESHHTTRATARKEQDFIVKRRRKRDVDKIKTHHQQESAQEARRRMVAESIQGTSQRLAERRYQHKRERERLMMMQERQRRRGGGDEESIRTQQHRRNMRKTSEVGEVGRAIEEMGREMKGGESTHTTQHRRKISSEKRSEIGEVTTGEGENPQPQGRAITSSSSRRRSRAHSHPIGSGSKMHFTSDIKRIIHPTDSHSSITMNSESNDKHIMQPTNSHSSNAMSERHITGTTALQSSEKNVPGHSEIISTHLDQFDTHEEKQNVKHFRRQTSLPAHLSLDHFQAPDYKNPANLTLRNYPHQERRHDEFIGSVGHERRIQHVSGGVYSSNINDGLNSSPSQVRNSQSAHHKSLHRLTGEEGAEASYKPGKHINPNMSPLMPVVSPVHEVGAMRACVLLANGTVAWLGPSTVMCREEAAQVAEDAAKDVASLTSTPSDVDSQVFTQAANQLSMIVPQALQDAAVASNVMNALSNMMEVNDSVVESDITSQIVNTINTLTANVVVKVGQSVRLRSENLVLEARMVDSSSNESITFHPERKKTQNINTTPTADSRKKRTTNSKMKESFLSLPGQILKMAGTEKVRVEFVSYANDKFFRRREGGGGGDGKEDSSFPSGLPVITARVTTNNNTPITNLNPPVQYHIPVDHSRLDTGVRPVCVFWDEQTQDWSDTGMTTLHEADNGVLTCQATHLTAFSILLDPLPSKLGAHATALSIITYIGLALSTAGLIATVATYALFRSLNRDRSGKVVMNLSLALLLLNLVFMVGVQLKPPSIACTSFAALLHYLVVAAFAWMLVEAANMYQLLITVFASSETHFMAKRMVAGWGVPALPVICALVWDTSVYGDTLHGHCVISPNPNPAVYYTTYLVPICLVLAVNCVVFVLVTRVLCQRRPRSHKPKSPTKTRCHTKELPITLAQIRGAVTVVALLGVTWVAGALSVGGARLTLQYIFCLATPLQGLIIFIVRVAQHPEARASWLTLLTEGTLRKRPQTTTVSHSTQSSAHTTHSTSSSTLTPLKSLSHTTSTRASLKGSIKSTLSTKSSLSTQGNGSTRNYGSGRRNVKVRKQSGQEETSDGNKSSIGKMFSHLVSRWNSDGGGEGMPHEGKKVTPVKNNDQYGSPPVITAGKTNVDKKCTSLSLSQDEYSSTTPPPLQQQQESYIKELIPQEDSYHNTKNSKSESSVGRPHSMVLLRTDSHGGVLRTKPTTIITHGCTPGSNLPHRLPHLCLLPQEELLEAGIPSSMIPSSSTRRSLGSLMHYNTEGKEGDDSSWHFVRPPPDGRSDTPQETDVIKPPSSLYTPSSDTQLGNNVVCTMKEKQQMIQTMQGGNEEKIDKSTCIVLAGQRVTTTSTNQPVTFSTTATDQPVQFSRQNKGNLTRANSELYMNSPEINHSDLRRSASVYTLGEWEDPRASLA</sequence>
<evidence type="ECO:0000256" key="17">
    <source>
        <dbReference type="PROSITE-ProRule" id="PRU00076"/>
    </source>
</evidence>
<keyword evidence="10 16" id="KW-0106">Calcium</keyword>
<dbReference type="GO" id="GO:0007166">
    <property type="term" value="P:cell surface receptor signaling pathway"/>
    <property type="evidence" value="ECO:0007669"/>
    <property type="project" value="InterPro"/>
</dbReference>
<feature type="transmembrane region" description="Helical" evidence="19">
    <location>
        <begin position="1623"/>
        <end position="1647"/>
    </location>
</feature>
<dbReference type="CDD" id="cd15040">
    <property type="entry name" value="7tmB2_Adhesion"/>
    <property type="match status" value="1"/>
</dbReference>
<dbReference type="PROSITE" id="PS01186">
    <property type="entry name" value="EGF_2"/>
    <property type="match status" value="6"/>
</dbReference>
<feature type="compositionally biased region" description="Polar residues" evidence="18">
    <location>
        <begin position="912"/>
        <end position="921"/>
    </location>
</feature>
<dbReference type="GO" id="GO:0005576">
    <property type="term" value="C:extracellular region"/>
    <property type="evidence" value="ECO:0007669"/>
    <property type="project" value="UniProtKB-SubCell"/>
</dbReference>
<dbReference type="FunFam" id="2.10.25.10:FF:000321">
    <property type="entry name" value="Protein delta homolog 1"/>
    <property type="match status" value="1"/>
</dbReference>
<dbReference type="GO" id="GO:0007399">
    <property type="term" value="P:nervous system development"/>
    <property type="evidence" value="ECO:0007669"/>
    <property type="project" value="UniProtKB-ARBA"/>
</dbReference>
<feature type="transmembrane region" description="Helical" evidence="19">
    <location>
        <begin position="1579"/>
        <end position="1602"/>
    </location>
</feature>
<evidence type="ECO:0000256" key="7">
    <source>
        <dbReference type="ARBA" id="ARBA00022692"/>
    </source>
</evidence>